<comment type="similarity">
    <text evidence="1">Belongs to the UPF0357 family.</text>
</comment>
<feature type="chain" id="PRO_5002207455" evidence="3">
    <location>
        <begin position="21"/>
        <end position="130"/>
    </location>
</feature>
<reference evidence="4 5" key="1">
    <citation type="submission" date="2014-12" db="EMBL/GenBank/DDBJ databases">
        <authorList>
            <person name="Neuveglise Cecile"/>
        </authorList>
    </citation>
    <scope>NUCLEOTIDE SEQUENCE [LARGE SCALE GENOMIC DNA]</scope>
    <source>
        <strain evidence="4 5">CBS 12615</strain>
    </source>
</reference>
<protein>
    <submittedName>
        <fullName evidence="4">LALA0S03e09582g1_1</fullName>
    </submittedName>
</protein>
<evidence type="ECO:0000256" key="2">
    <source>
        <dbReference type="ARBA" id="ARBA00022729"/>
    </source>
</evidence>
<dbReference type="OrthoDB" id="447314at2759"/>
<dbReference type="PANTHER" id="PTHR28023">
    <property type="entry name" value="UPF0357 PROTEIN YCL012C"/>
    <property type="match status" value="1"/>
</dbReference>
<feature type="signal peptide" evidence="3">
    <location>
        <begin position="1"/>
        <end position="20"/>
    </location>
</feature>
<dbReference type="GeneID" id="34685166"/>
<evidence type="ECO:0000256" key="3">
    <source>
        <dbReference type="SAM" id="SignalP"/>
    </source>
</evidence>
<keyword evidence="5" id="KW-1185">Reference proteome</keyword>
<sequence>MIFNGVSLVFVALLCCAVLAFIRREQIRNNRVTWAGLRGFLIRDPQISQGFTEDIESGLSSSEFDLWTHNLDDQRDGLDDMAKNQIKDIMKEDRVDFNQARLIYLRRQFSHNDIAEDGMPLDPKTVAFGR</sequence>
<keyword evidence="2 3" id="KW-0732">Signal</keyword>
<evidence type="ECO:0000313" key="4">
    <source>
        <dbReference type="EMBL" id="CEP61730.1"/>
    </source>
</evidence>
<dbReference type="AlphaFoldDB" id="A0A0C7MVX1"/>
<accession>A0A0C7MVX1</accession>
<dbReference type="PANTHER" id="PTHR28023:SF1">
    <property type="entry name" value="UPF0357 PROTEIN YCL012C"/>
    <property type="match status" value="1"/>
</dbReference>
<name>A0A0C7MVX1_9SACH</name>
<dbReference type="HOGENOM" id="CLU_128832_0_1_1"/>
<dbReference type="RefSeq" id="XP_022627962.1">
    <property type="nucleotide sequence ID" value="XM_022773493.1"/>
</dbReference>
<dbReference type="Proteomes" id="UP000054304">
    <property type="component" value="Unassembled WGS sequence"/>
</dbReference>
<proteinExistence type="inferred from homology"/>
<evidence type="ECO:0000313" key="5">
    <source>
        <dbReference type="Proteomes" id="UP000054304"/>
    </source>
</evidence>
<gene>
    <name evidence="4" type="ORF">LALA0_S03e09582g</name>
</gene>
<dbReference type="EMBL" id="LN736362">
    <property type="protein sequence ID" value="CEP61730.1"/>
    <property type="molecule type" value="Genomic_DNA"/>
</dbReference>
<organism evidence="4 5">
    <name type="scientific">Lachancea lanzarotensis</name>
    <dbReference type="NCBI Taxonomy" id="1245769"/>
    <lineage>
        <taxon>Eukaryota</taxon>
        <taxon>Fungi</taxon>
        <taxon>Dikarya</taxon>
        <taxon>Ascomycota</taxon>
        <taxon>Saccharomycotina</taxon>
        <taxon>Saccharomycetes</taxon>
        <taxon>Saccharomycetales</taxon>
        <taxon>Saccharomycetaceae</taxon>
        <taxon>Lachancea</taxon>
    </lineage>
</organism>
<evidence type="ECO:0000256" key="1">
    <source>
        <dbReference type="ARBA" id="ARBA00008325"/>
    </source>
</evidence>
<dbReference type="InterPro" id="IPR018559">
    <property type="entry name" value="DUF2015"/>
</dbReference>
<dbReference type="Pfam" id="PF09435">
    <property type="entry name" value="DUF2015"/>
    <property type="match status" value="1"/>
</dbReference>